<dbReference type="Pfam" id="PF01636">
    <property type="entry name" value="APH"/>
    <property type="match status" value="1"/>
</dbReference>
<organism evidence="2 3">
    <name type="scientific">Agrococcus jejuensis</name>
    <dbReference type="NCBI Taxonomy" id="399736"/>
    <lineage>
        <taxon>Bacteria</taxon>
        <taxon>Bacillati</taxon>
        <taxon>Actinomycetota</taxon>
        <taxon>Actinomycetes</taxon>
        <taxon>Micrococcales</taxon>
        <taxon>Microbacteriaceae</taxon>
        <taxon>Agrococcus</taxon>
    </lineage>
</organism>
<evidence type="ECO:0000313" key="3">
    <source>
        <dbReference type="Proteomes" id="UP000198822"/>
    </source>
</evidence>
<dbReference type="Proteomes" id="UP000198822">
    <property type="component" value="Chromosome I"/>
</dbReference>
<dbReference type="InterPro" id="IPR011009">
    <property type="entry name" value="Kinase-like_dom_sf"/>
</dbReference>
<dbReference type="Gene3D" id="3.90.1200.10">
    <property type="match status" value="1"/>
</dbReference>
<keyword evidence="3" id="KW-1185">Reference proteome</keyword>
<accession>A0A1G8A716</accession>
<dbReference type="InterPro" id="IPR002575">
    <property type="entry name" value="Aminoglycoside_PTrfase"/>
</dbReference>
<dbReference type="GO" id="GO:0016740">
    <property type="term" value="F:transferase activity"/>
    <property type="evidence" value="ECO:0007669"/>
    <property type="project" value="UniProtKB-KW"/>
</dbReference>
<dbReference type="AlphaFoldDB" id="A0A1G8A716"/>
<evidence type="ECO:0000259" key="1">
    <source>
        <dbReference type="Pfam" id="PF01636"/>
    </source>
</evidence>
<dbReference type="InterPro" id="IPR051678">
    <property type="entry name" value="AGP_Transferase"/>
</dbReference>
<evidence type="ECO:0000313" key="2">
    <source>
        <dbReference type="EMBL" id="SDH16718.1"/>
    </source>
</evidence>
<sequence length="400" mass="42264">MGSMLDDAAGILRRLAASTGRELLSFRQQDLEPVSDGIILGYACTLRAPDDQVEHVTIYVNTSPDAPVGEHTVQLVDRATGDRLTAWTYPQDPSLPSLPAVSYPEAAGVVLAKFGIEASGATLTMESYRPGKRAVLRVDTGGTQHFAKVVQPALAATIHDLHVALHAAGLPVPRSLGYSEAGLLLLERMPGDPALEHVARIADDPRFLQGVEHVVAQLASVRVGVAARESLARRADWYAARMAETSPVLAPRAADIVARVRALYGSTAVPTPVTVHGDLHLGQLLVDRHEPWRITGLIDIDTAGLGDPADDAAALAAHVVVTAFESASAGARTDAEALRRLAATLRSRWDDGGRTAAIAAIHLTGHALAVAGRGDDHLPVAARLLDEADLALATTLQQQR</sequence>
<dbReference type="STRING" id="399736.SAMN04489720_0271"/>
<keyword evidence="2" id="KW-0808">Transferase</keyword>
<protein>
    <submittedName>
        <fullName evidence="2">Phosphotransferase enzyme family protein</fullName>
    </submittedName>
</protein>
<dbReference type="EMBL" id="LT629695">
    <property type="protein sequence ID" value="SDH16718.1"/>
    <property type="molecule type" value="Genomic_DNA"/>
</dbReference>
<dbReference type="PANTHER" id="PTHR21310">
    <property type="entry name" value="AMINOGLYCOSIDE PHOSPHOTRANSFERASE-RELATED-RELATED"/>
    <property type="match status" value="1"/>
</dbReference>
<feature type="domain" description="Aminoglycoside phosphotransferase" evidence="1">
    <location>
        <begin position="144"/>
        <end position="335"/>
    </location>
</feature>
<name>A0A1G8A716_9MICO</name>
<gene>
    <name evidence="2" type="ORF">SAMN04489720_0271</name>
</gene>
<proteinExistence type="predicted"/>
<reference evidence="3" key="1">
    <citation type="submission" date="2016-10" db="EMBL/GenBank/DDBJ databases">
        <authorList>
            <person name="Varghese N."/>
            <person name="Submissions S."/>
        </authorList>
    </citation>
    <scope>NUCLEOTIDE SEQUENCE [LARGE SCALE GENOMIC DNA]</scope>
    <source>
        <strain evidence="3">DSM 22002</strain>
    </source>
</reference>
<dbReference type="SUPFAM" id="SSF56112">
    <property type="entry name" value="Protein kinase-like (PK-like)"/>
    <property type="match status" value="1"/>
</dbReference>